<dbReference type="Proteomes" id="UP001056384">
    <property type="component" value="Chromosome 15"/>
</dbReference>
<name>A0A9Q9B9V5_9PEZI</name>
<organism evidence="1 2">
    <name type="scientific">Septoria linicola</name>
    <dbReference type="NCBI Taxonomy" id="215465"/>
    <lineage>
        <taxon>Eukaryota</taxon>
        <taxon>Fungi</taxon>
        <taxon>Dikarya</taxon>
        <taxon>Ascomycota</taxon>
        <taxon>Pezizomycotina</taxon>
        <taxon>Dothideomycetes</taxon>
        <taxon>Dothideomycetidae</taxon>
        <taxon>Mycosphaerellales</taxon>
        <taxon>Mycosphaerellaceae</taxon>
        <taxon>Septoria</taxon>
    </lineage>
</organism>
<keyword evidence="2" id="KW-1185">Reference proteome</keyword>
<sequence>MSRVNLLIEGSAEQLLFAALMTPNCRTTPRLDHRHDSSARCQACLPKALYLTARAHFETVVLQSTSLNKHGKPIPSSAKIRAIATPPMPAQLTTPNMNNSSASTTFQTCHCF</sequence>
<proteinExistence type="predicted"/>
<protein>
    <submittedName>
        <fullName evidence="1">Uncharacterized protein</fullName>
    </submittedName>
</protein>
<accession>A0A9Q9B9V5</accession>
<dbReference type="EMBL" id="CP099432">
    <property type="protein sequence ID" value="USW59706.1"/>
    <property type="molecule type" value="Genomic_DNA"/>
</dbReference>
<gene>
    <name evidence="1" type="ORF">Slin15195_G130250</name>
</gene>
<dbReference type="AlphaFoldDB" id="A0A9Q9B9V5"/>
<evidence type="ECO:0000313" key="1">
    <source>
        <dbReference type="EMBL" id="USW59706.1"/>
    </source>
</evidence>
<evidence type="ECO:0000313" key="2">
    <source>
        <dbReference type="Proteomes" id="UP001056384"/>
    </source>
</evidence>
<reference evidence="1" key="1">
    <citation type="submission" date="2022-06" db="EMBL/GenBank/DDBJ databases">
        <title>Complete genome sequences of two strains of the flax pathogen Septoria linicola.</title>
        <authorList>
            <person name="Lapalu N."/>
            <person name="Simon A."/>
            <person name="Demenou B."/>
            <person name="Paumier D."/>
            <person name="Guillot M.-P."/>
            <person name="Gout L."/>
            <person name="Valade R."/>
        </authorList>
    </citation>
    <scope>NUCLEOTIDE SEQUENCE</scope>
    <source>
        <strain evidence="1">SE15195</strain>
    </source>
</reference>